<name>A0A4C1TV19_EUMVA</name>
<evidence type="ECO:0000313" key="1">
    <source>
        <dbReference type="EMBL" id="GBP17881.1"/>
    </source>
</evidence>
<sequence>MTNSDVIDIGERQTRGFQLFSKRTQRESRAVDNSAAARKWTGWTFGYYTLTKERSEVTASAVAFRPVGESSGGPFAFYYPIPLSSPHSPSINPFSLHHIFYSYPRSRQRVGDSSWRVSMSGDDHLFSGGSNARSCLENSMKINCS</sequence>
<dbReference type="EMBL" id="BGZK01000091">
    <property type="protein sequence ID" value="GBP17881.1"/>
    <property type="molecule type" value="Genomic_DNA"/>
</dbReference>
<protein>
    <submittedName>
        <fullName evidence="1">Uncharacterized protein</fullName>
    </submittedName>
</protein>
<organism evidence="1 2">
    <name type="scientific">Eumeta variegata</name>
    <name type="common">Bagworm moth</name>
    <name type="synonym">Eumeta japonica</name>
    <dbReference type="NCBI Taxonomy" id="151549"/>
    <lineage>
        <taxon>Eukaryota</taxon>
        <taxon>Metazoa</taxon>
        <taxon>Ecdysozoa</taxon>
        <taxon>Arthropoda</taxon>
        <taxon>Hexapoda</taxon>
        <taxon>Insecta</taxon>
        <taxon>Pterygota</taxon>
        <taxon>Neoptera</taxon>
        <taxon>Endopterygota</taxon>
        <taxon>Lepidoptera</taxon>
        <taxon>Glossata</taxon>
        <taxon>Ditrysia</taxon>
        <taxon>Tineoidea</taxon>
        <taxon>Psychidae</taxon>
        <taxon>Oiketicinae</taxon>
        <taxon>Eumeta</taxon>
    </lineage>
</organism>
<comment type="caution">
    <text evidence="1">The sequence shown here is derived from an EMBL/GenBank/DDBJ whole genome shotgun (WGS) entry which is preliminary data.</text>
</comment>
<proteinExistence type="predicted"/>
<evidence type="ECO:0000313" key="2">
    <source>
        <dbReference type="Proteomes" id="UP000299102"/>
    </source>
</evidence>
<dbReference type="AlphaFoldDB" id="A0A4C1TV19"/>
<keyword evidence="2" id="KW-1185">Reference proteome</keyword>
<accession>A0A4C1TV19</accession>
<reference evidence="1 2" key="1">
    <citation type="journal article" date="2019" name="Commun. Biol.">
        <title>The bagworm genome reveals a unique fibroin gene that provides high tensile strength.</title>
        <authorList>
            <person name="Kono N."/>
            <person name="Nakamura H."/>
            <person name="Ohtoshi R."/>
            <person name="Tomita M."/>
            <person name="Numata K."/>
            <person name="Arakawa K."/>
        </authorList>
    </citation>
    <scope>NUCLEOTIDE SEQUENCE [LARGE SCALE GENOMIC DNA]</scope>
</reference>
<gene>
    <name evidence="1" type="ORF">EVAR_7874_1</name>
</gene>
<dbReference type="Proteomes" id="UP000299102">
    <property type="component" value="Unassembled WGS sequence"/>
</dbReference>